<dbReference type="CDD" id="cd07067">
    <property type="entry name" value="HP_PGM_like"/>
    <property type="match status" value="1"/>
</dbReference>
<name>A0ABQ3ICE6_9BACT</name>
<evidence type="ECO:0000313" key="1">
    <source>
        <dbReference type="EMBL" id="GHE73460.1"/>
    </source>
</evidence>
<dbReference type="Proteomes" id="UP000658258">
    <property type="component" value="Unassembled WGS sequence"/>
</dbReference>
<dbReference type="SMART" id="SM00855">
    <property type="entry name" value="PGAM"/>
    <property type="match status" value="1"/>
</dbReference>
<proteinExistence type="predicted"/>
<dbReference type="Pfam" id="PF00300">
    <property type="entry name" value="His_Phos_1"/>
    <property type="match status" value="1"/>
</dbReference>
<protein>
    <submittedName>
        <fullName evidence="1">Phosphoglycerate mutase</fullName>
    </submittedName>
</protein>
<reference evidence="2" key="1">
    <citation type="journal article" date="2019" name="Int. J. Syst. Evol. Microbiol.">
        <title>The Global Catalogue of Microorganisms (GCM) 10K type strain sequencing project: providing services to taxonomists for standard genome sequencing and annotation.</title>
        <authorList>
            <consortium name="The Broad Institute Genomics Platform"/>
            <consortium name="The Broad Institute Genome Sequencing Center for Infectious Disease"/>
            <person name="Wu L."/>
            <person name="Ma J."/>
        </authorList>
    </citation>
    <scope>NUCLEOTIDE SEQUENCE [LARGE SCALE GENOMIC DNA]</scope>
    <source>
        <strain evidence="2">CGMCC 1.15111</strain>
    </source>
</reference>
<dbReference type="EMBL" id="BNAG01000004">
    <property type="protein sequence ID" value="GHE73460.1"/>
    <property type="molecule type" value="Genomic_DNA"/>
</dbReference>
<gene>
    <name evidence="1" type="ORF">GCM10011340_32640</name>
</gene>
<dbReference type="Gene3D" id="3.40.50.1240">
    <property type="entry name" value="Phosphoglycerate mutase-like"/>
    <property type="match status" value="1"/>
</dbReference>
<dbReference type="SUPFAM" id="SSF53254">
    <property type="entry name" value="Phosphoglycerate mutase-like"/>
    <property type="match status" value="1"/>
</dbReference>
<organism evidence="1 2">
    <name type="scientific">Roseivirga thermotolerans</name>
    <dbReference type="NCBI Taxonomy" id="1758176"/>
    <lineage>
        <taxon>Bacteria</taxon>
        <taxon>Pseudomonadati</taxon>
        <taxon>Bacteroidota</taxon>
        <taxon>Cytophagia</taxon>
        <taxon>Cytophagales</taxon>
        <taxon>Roseivirgaceae</taxon>
        <taxon>Roseivirga</taxon>
    </lineage>
</organism>
<comment type="caution">
    <text evidence="1">The sequence shown here is derived from an EMBL/GenBank/DDBJ whole genome shotgun (WGS) entry which is preliminary data.</text>
</comment>
<sequence>MLVSGFGVSPILAQSDLTTFILVRHAEKGDDDPRDPSLSPEGKARAERLAVLLKDQPISAVYSTPFKRTRSTAAPVAQLHQLQVMDYDFRSPTYLAEMLKKHQGGTVFIAGHSNTTPMVANLLLGEQRFEQLDEKEYGKLFIVTVSALGKGTVTVINY</sequence>
<keyword evidence="2" id="KW-1185">Reference proteome</keyword>
<dbReference type="InterPro" id="IPR029033">
    <property type="entry name" value="His_PPase_superfam"/>
</dbReference>
<dbReference type="InterPro" id="IPR013078">
    <property type="entry name" value="His_Pase_superF_clade-1"/>
</dbReference>
<accession>A0ABQ3ICE6</accession>
<evidence type="ECO:0000313" key="2">
    <source>
        <dbReference type="Proteomes" id="UP000658258"/>
    </source>
</evidence>